<sequence length="215" mass="24077">MDWLLVPFVSSYIGYEAVDRSTSKMASLNGCPRRLYVVEHRPWDSADRHPFDVLRVGIDMEEEVYCAAFLSCWLCVFVLPTKPLDLIRAIVFKMASFMANGSRVSLAPPVLACIYRGLSQITLSNNPSVAPECFPAHYLFGWMRARRTITFPGNATPNSPLSAIHIIREIDSSIPDQTQLERVPKCPVGVKVVETRSLKRKRKSCGRSGRSMGTP</sequence>
<accession>A0AAV3PIY4</accession>
<name>A0AAV3PIY4_LITER</name>
<dbReference type="EMBL" id="BAABME010017750">
    <property type="protein sequence ID" value="GAA0151215.1"/>
    <property type="molecule type" value="Genomic_DNA"/>
</dbReference>
<dbReference type="InterPro" id="IPR019557">
    <property type="entry name" value="AminoTfrase-like_pln_mobile"/>
</dbReference>
<evidence type="ECO:0000313" key="3">
    <source>
        <dbReference type="Proteomes" id="UP001454036"/>
    </source>
</evidence>
<dbReference type="AlphaFoldDB" id="A0AAV3PIY4"/>
<evidence type="ECO:0000313" key="2">
    <source>
        <dbReference type="EMBL" id="GAA0151215.1"/>
    </source>
</evidence>
<keyword evidence="3" id="KW-1185">Reference proteome</keyword>
<dbReference type="PANTHER" id="PTHR36607">
    <property type="entry name" value="1,2-DIHYDROXY-3-KETO-5-METHYLTHIOPENTENE DIOXYGENASE 4"/>
    <property type="match status" value="1"/>
</dbReference>
<feature type="domain" description="Aminotransferase-like plant mobile" evidence="1">
    <location>
        <begin position="60"/>
        <end position="127"/>
    </location>
</feature>
<organism evidence="2 3">
    <name type="scientific">Lithospermum erythrorhizon</name>
    <name type="common">Purple gromwell</name>
    <name type="synonym">Lithospermum officinale var. erythrorhizon</name>
    <dbReference type="NCBI Taxonomy" id="34254"/>
    <lineage>
        <taxon>Eukaryota</taxon>
        <taxon>Viridiplantae</taxon>
        <taxon>Streptophyta</taxon>
        <taxon>Embryophyta</taxon>
        <taxon>Tracheophyta</taxon>
        <taxon>Spermatophyta</taxon>
        <taxon>Magnoliopsida</taxon>
        <taxon>eudicotyledons</taxon>
        <taxon>Gunneridae</taxon>
        <taxon>Pentapetalae</taxon>
        <taxon>asterids</taxon>
        <taxon>lamiids</taxon>
        <taxon>Boraginales</taxon>
        <taxon>Boraginaceae</taxon>
        <taxon>Boraginoideae</taxon>
        <taxon>Lithospermeae</taxon>
        <taxon>Lithospermum</taxon>
    </lineage>
</organism>
<dbReference type="Pfam" id="PF10536">
    <property type="entry name" value="PMD"/>
    <property type="match status" value="1"/>
</dbReference>
<dbReference type="PANTHER" id="PTHR36607:SF20">
    <property type="entry name" value="AMINOTRANSFERASE-LIKE PLANT MOBILE DOMAIN-CONTAINING PROTEIN"/>
    <property type="match status" value="1"/>
</dbReference>
<protein>
    <recommendedName>
        <fullName evidence="1">Aminotransferase-like plant mobile domain-containing protein</fullName>
    </recommendedName>
</protein>
<proteinExistence type="predicted"/>
<gene>
    <name evidence="2" type="ORF">LIER_37246</name>
</gene>
<dbReference type="Proteomes" id="UP001454036">
    <property type="component" value="Unassembled WGS sequence"/>
</dbReference>
<evidence type="ECO:0000259" key="1">
    <source>
        <dbReference type="Pfam" id="PF10536"/>
    </source>
</evidence>
<reference evidence="2 3" key="1">
    <citation type="submission" date="2024-01" db="EMBL/GenBank/DDBJ databases">
        <title>The complete chloroplast genome sequence of Lithospermum erythrorhizon: insights into the phylogenetic relationship among Boraginaceae species and the maternal lineages of purple gromwells.</title>
        <authorList>
            <person name="Okada T."/>
            <person name="Watanabe K."/>
        </authorList>
    </citation>
    <scope>NUCLEOTIDE SEQUENCE [LARGE SCALE GENOMIC DNA]</scope>
</reference>
<comment type="caution">
    <text evidence="2">The sequence shown here is derived from an EMBL/GenBank/DDBJ whole genome shotgun (WGS) entry which is preliminary data.</text>
</comment>